<sequence length="134" mass="15936">MKFKEFNFNEYFEDIKRIYKSANWSAYLNDDEKLKRAFENSLCFLGAFDNSKLVGFIRCVGDGEHIVIVQDLIVDKEFYRQKIGTKLFNLTSEKFKDARAFCLFTDIEDIRDNEFYKSVGMVKIEEKNMVSYIR</sequence>
<dbReference type="PROSITE" id="PS51186">
    <property type="entry name" value="GNAT"/>
    <property type="match status" value="1"/>
</dbReference>
<name>A0ABS1C9W9_9FIRM</name>
<reference evidence="2 3" key="1">
    <citation type="submission" date="2020-09" db="EMBL/GenBank/DDBJ databases">
        <title>Parvimonas S3374 sp. nov.</title>
        <authorList>
            <person name="Buhl M."/>
        </authorList>
    </citation>
    <scope>NUCLEOTIDE SEQUENCE [LARGE SCALE GENOMIC DNA]</scope>
    <source>
        <strain evidence="2 3">S3374</strain>
    </source>
</reference>
<dbReference type="InterPro" id="IPR000182">
    <property type="entry name" value="GNAT_dom"/>
</dbReference>
<organism evidence="2 3">
    <name type="scientific">Parvimonas parva</name>
    <dbReference type="NCBI Taxonomy" id="2769485"/>
    <lineage>
        <taxon>Bacteria</taxon>
        <taxon>Bacillati</taxon>
        <taxon>Bacillota</taxon>
        <taxon>Tissierellia</taxon>
        <taxon>Tissierellales</taxon>
        <taxon>Peptoniphilaceae</taxon>
        <taxon>Parvimonas</taxon>
    </lineage>
</organism>
<gene>
    <name evidence="2" type="ORF">IBJ83_06165</name>
</gene>
<dbReference type="PANTHER" id="PTHR43233">
    <property type="entry name" value="FAMILY N-ACETYLTRANSFERASE, PUTATIVE (AFU_ORTHOLOGUE AFUA_6G03350)-RELATED"/>
    <property type="match status" value="1"/>
</dbReference>
<dbReference type="InterPro" id="IPR053144">
    <property type="entry name" value="Acetyltransferase_Butenolide"/>
</dbReference>
<evidence type="ECO:0000259" key="1">
    <source>
        <dbReference type="PROSITE" id="PS51186"/>
    </source>
</evidence>
<dbReference type="InterPro" id="IPR016181">
    <property type="entry name" value="Acyl_CoA_acyltransferase"/>
</dbReference>
<keyword evidence="3" id="KW-1185">Reference proteome</keyword>
<dbReference type="PANTHER" id="PTHR43233:SF1">
    <property type="entry name" value="FAMILY N-ACETYLTRANSFERASE, PUTATIVE (AFU_ORTHOLOGUE AFUA_6G03350)-RELATED"/>
    <property type="match status" value="1"/>
</dbReference>
<dbReference type="EMBL" id="JACVDA010000016">
    <property type="protein sequence ID" value="MBK1468897.1"/>
    <property type="molecule type" value="Genomic_DNA"/>
</dbReference>
<dbReference type="Pfam" id="PF00583">
    <property type="entry name" value="Acetyltransf_1"/>
    <property type="match status" value="1"/>
</dbReference>
<accession>A0ABS1C9W9</accession>
<comment type="caution">
    <text evidence="2">The sequence shown here is derived from an EMBL/GenBank/DDBJ whole genome shotgun (WGS) entry which is preliminary data.</text>
</comment>
<dbReference type="SUPFAM" id="SSF55729">
    <property type="entry name" value="Acyl-CoA N-acyltransferases (Nat)"/>
    <property type="match status" value="1"/>
</dbReference>
<protein>
    <submittedName>
        <fullName evidence="2">GNAT family N-acetyltransferase</fullName>
    </submittedName>
</protein>
<dbReference type="Proteomes" id="UP000823123">
    <property type="component" value="Unassembled WGS sequence"/>
</dbReference>
<dbReference type="Gene3D" id="3.40.630.30">
    <property type="match status" value="1"/>
</dbReference>
<evidence type="ECO:0000313" key="3">
    <source>
        <dbReference type="Proteomes" id="UP000823123"/>
    </source>
</evidence>
<proteinExistence type="predicted"/>
<evidence type="ECO:0000313" key="2">
    <source>
        <dbReference type="EMBL" id="MBK1468897.1"/>
    </source>
</evidence>
<dbReference type="RefSeq" id="WP_201275785.1">
    <property type="nucleotide sequence ID" value="NZ_JACVDA010000016.1"/>
</dbReference>
<feature type="domain" description="N-acetyltransferase" evidence="1">
    <location>
        <begin position="1"/>
        <end position="134"/>
    </location>
</feature>